<feature type="compositionally biased region" description="Gly residues" evidence="1">
    <location>
        <begin position="279"/>
        <end position="291"/>
    </location>
</feature>
<reference evidence="4" key="1">
    <citation type="submission" date="2016-10" db="EMBL/GenBank/DDBJ databases">
        <authorList>
            <person name="Varghese N."/>
            <person name="Submissions S."/>
        </authorList>
    </citation>
    <scope>NUCLEOTIDE SEQUENCE [LARGE SCALE GENOMIC DNA]</scope>
    <source>
        <strain evidence="4">CGMCC 4.6825</strain>
    </source>
</reference>
<keyword evidence="4" id="KW-1185">Reference proteome</keyword>
<feature type="region of interest" description="Disordered" evidence="1">
    <location>
        <begin position="271"/>
        <end position="303"/>
    </location>
</feature>
<proteinExistence type="predicted"/>
<dbReference type="RefSeq" id="WP_075002369.1">
    <property type="nucleotide sequence ID" value="NZ_FOGO01000012.1"/>
</dbReference>
<dbReference type="SUPFAM" id="SSF53474">
    <property type="entry name" value="alpha/beta-Hydrolases"/>
    <property type="match status" value="1"/>
</dbReference>
<dbReference type="STRING" id="943816.AN217_05185"/>
<dbReference type="InterPro" id="IPR029058">
    <property type="entry name" value="AB_hydrolase_fold"/>
</dbReference>
<dbReference type="OrthoDB" id="9780765at2"/>
<accession>A0A1H9VMV3</accession>
<dbReference type="GO" id="GO:0003824">
    <property type="term" value="F:catalytic activity"/>
    <property type="evidence" value="ECO:0007669"/>
    <property type="project" value="UniProtKB-ARBA"/>
</dbReference>
<sequence length="303" mass="32395">MDAAAECGAEDGTGTDGTGAAAAAVPLPATRIGDGAHHVIAVHGWFADRRAYAPVFDVLDRATFSYAVPDLRGYGEARDIPGACTAVEAARDVLALADALGWERFSLVGHSMGAAVMQRVVLAAPERVRRMVGIAPVPASGVPLRGEQWELFAEAARRPANRRAIIDYTTGNRRPDAWLDLVVERSVSCSDPAAFRRWLDSWALEDFHGEVRGCRVPVRLVVGDGDPVLSAEVVRTTWLRWYTAAELVELPAAGHYPLDETPLETVRAVEDFLRADGQPGEGPDGGRGGGPGEDRAPRGREGV</sequence>
<dbReference type="Proteomes" id="UP000182841">
    <property type="component" value="Unassembled WGS sequence"/>
</dbReference>
<protein>
    <submittedName>
        <fullName evidence="3">Pimeloyl-ACP methyl ester carboxylesterase</fullName>
    </submittedName>
</protein>
<organism evidence="3 4">
    <name type="scientific">Streptomyces qinglanensis</name>
    <dbReference type="NCBI Taxonomy" id="943816"/>
    <lineage>
        <taxon>Bacteria</taxon>
        <taxon>Bacillati</taxon>
        <taxon>Actinomycetota</taxon>
        <taxon>Actinomycetes</taxon>
        <taxon>Kitasatosporales</taxon>
        <taxon>Streptomycetaceae</taxon>
        <taxon>Streptomyces</taxon>
    </lineage>
</organism>
<evidence type="ECO:0000256" key="1">
    <source>
        <dbReference type="SAM" id="MobiDB-lite"/>
    </source>
</evidence>
<dbReference type="PANTHER" id="PTHR43194:SF2">
    <property type="entry name" value="PEROXISOMAL MEMBRANE PROTEIN LPX1"/>
    <property type="match status" value="1"/>
</dbReference>
<name>A0A1H9VMV3_9ACTN</name>
<dbReference type="Pfam" id="PF12697">
    <property type="entry name" value="Abhydrolase_6"/>
    <property type="match status" value="1"/>
</dbReference>
<dbReference type="EMBL" id="FOGO01000012">
    <property type="protein sequence ID" value="SES22657.1"/>
    <property type="molecule type" value="Genomic_DNA"/>
</dbReference>
<dbReference type="PANTHER" id="PTHR43194">
    <property type="entry name" value="HYDROLASE ALPHA/BETA FOLD FAMILY"/>
    <property type="match status" value="1"/>
</dbReference>
<feature type="compositionally biased region" description="Basic and acidic residues" evidence="1">
    <location>
        <begin position="292"/>
        <end position="303"/>
    </location>
</feature>
<dbReference type="InterPro" id="IPR050228">
    <property type="entry name" value="Carboxylesterase_BioH"/>
</dbReference>
<evidence type="ECO:0000313" key="3">
    <source>
        <dbReference type="EMBL" id="SES22657.1"/>
    </source>
</evidence>
<dbReference type="Gene3D" id="3.40.50.1820">
    <property type="entry name" value="alpha/beta hydrolase"/>
    <property type="match status" value="1"/>
</dbReference>
<feature type="domain" description="AB hydrolase-1" evidence="2">
    <location>
        <begin position="39"/>
        <end position="267"/>
    </location>
</feature>
<evidence type="ECO:0000259" key="2">
    <source>
        <dbReference type="Pfam" id="PF12697"/>
    </source>
</evidence>
<evidence type="ECO:0000313" key="4">
    <source>
        <dbReference type="Proteomes" id="UP000182841"/>
    </source>
</evidence>
<dbReference type="AlphaFoldDB" id="A0A1H9VMV3"/>
<gene>
    <name evidence="3" type="ORF">SAMN05421870_112169</name>
</gene>
<dbReference type="InterPro" id="IPR000073">
    <property type="entry name" value="AB_hydrolase_1"/>
</dbReference>